<dbReference type="Pfam" id="PF02962">
    <property type="entry name" value="CHMI"/>
    <property type="match status" value="1"/>
</dbReference>
<dbReference type="InterPro" id="IPR004220">
    <property type="entry name" value="5-COMe_2-OHmuconate_Isoase"/>
</dbReference>
<comment type="caution">
    <text evidence="1">The sequence shown here is derived from an EMBL/GenBank/DDBJ whole genome shotgun (WGS) entry which is preliminary data.</text>
</comment>
<dbReference type="PANTHER" id="PTHR37950:SF1">
    <property type="entry name" value="4-HYDROXYPHENYLACETATE CATABOLISM PROTEIN"/>
    <property type="match status" value="1"/>
</dbReference>
<name>A0A2N5XLG3_9HYPH</name>
<gene>
    <name evidence="1" type="ORF">C0081_19930</name>
</gene>
<dbReference type="GO" id="GO:0008704">
    <property type="term" value="F:5-carboxymethyl-2-hydroxymuconate delta-isomerase activity"/>
    <property type="evidence" value="ECO:0007669"/>
    <property type="project" value="InterPro"/>
</dbReference>
<dbReference type="RefSeq" id="WP_101535496.1">
    <property type="nucleotide sequence ID" value="NZ_JBFHIU010000072.1"/>
</dbReference>
<dbReference type="Gene3D" id="3.30.429.10">
    <property type="entry name" value="Macrophage Migration Inhibitory Factor"/>
    <property type="match status" value="1"/>
</dbReference>
<keyword evidence="1" id="KW-0413">Isomerase</keyword>
<dbReference type="InterPro" id="IPR014347">
    <property type="entry name" value="Tautomerase/MIF_sf"/>
</dbReference>
<accession>A0A2N5XLG3</accession>
<dbReference type="PANTHER" id="PTHR37950">
    <property type="entry name" value="4-HYDROXYPHENYLACETATE CATABOLISM PROTEIN"/>
    <property type="match status" value="1"/>
</dbReference>
<dbReference type="AlphaFoldDB" id="A0A2N5XLG3"/>
<proteinExistence type="predicted"/>
<dbReference type="CDD" id="cd00580">
    <property type="entry name" value="CHMI"/>
    <property type="match status" value="1"/>
</dbReference>
<keyword evidence="2" id="KW-1185">Reference proteome</keyword>
<sequence>MPHAWIEYSTNFADTSEIATFADCVHAAMLETGIFPLAGIRIRVTPITDYIVADKHPDNGFVHLSLRIGEGRDTETRTKAADIIFERTSSHLKPLSDRARLAFAFEMQEIKGPHSYKMNNLRQYI</sequence>
<evidence type="ECO:0000313" key="1">
    <source>
        <dbReference type="EMBL" id="PLW75343.1"/>
    </source>
</evidence>
<reference evidence="1 2" key="1">
    <citation type="submission" date="2018-01" db="EMBL/GenBank/DDBJ databases">
        <title>The draft genome sequence of Cohaesibacter sp. H1304.</title>
        <authorList>
            <person name="Wang N.-N."/>
            <person name="Du Z.-J."/>
        </authorList>
    </citation>
    <scope>NUCLEOTIDE SEQUENCE [LARGE SCALE GENOMIC DNA]</scope>
    <source>
        <strain evidence="1 2">H1304</strain>
    </source>
</reference>
<organism evidence="1 2">
    <name type="scientific">Cohaesibacter celericrescens</name>
    <dbReference type="NCBI Taxonomy" id="2067669"/>
    <lineage>
        <taxon>Bacteria</taxon>
        <taxon>Pseudomonadati</taxon>
        <taxon>Pseudomonadota</taxon>
        <taxon>Alphaproteobacteria</taxon>
        <taxon>Hyphomicrobiales</taxon>
        <taxon>Cohaesibacteraceae</taxon>
    </lineage>
</organism>
<dbReference type="SUPFAM" id="SSF55331">
    <property type="entry name" value="Tautomerase/MIF"/>
    <property type="match status" value="1"/>
</dbReference>
<protein>
    <submittedName>
        <fullName evidence="1">5-carboxymethyl-2-hydroxymuconate isomerase</fullName>
    </submittedName>
</protein>
<dbReference type="EMBL" id="PKUQ01000052">
    <property type="protein sequence ID" value="PLW75343.1"/>
    <property type="molecule type" value="Genomic_DNA"/>
</dbReference>
<dbReference type="OrthoDB" id="9814215at2"/>
<evidence type="ECO:0000313" key="2">
    <source>
        <dbReference type="Proteomes" id="UP000234881"/>
    </source>
</evidence>
<dbReference type="Proteomes" id="UP000234881">
    <property type="component" value="Unassembled WGS sequence"/>
</dbReference>